<evidence type="ECO:0000256" key="3">
    <source>
        <dbReference type="ARBA" id="ARBA00023125"/>
    </source>
</evidence>
<keyword evidence="6" id="KW-0472">Membrane</keyword>
<dbReference type="GO" id="GO:0008270">
    <property type="term" value="F:zinc ion binding"/>
    <property type="evidence" value="ECO:0007669"/>
    <property type="project" value="InterPro"/>
</dbReference>
<accession>A0AAD9EPA0</accession>
<name>A0AAD9EPA0_9PEZI</name>
<dbReference type="EMBL" id="JAQOWY010000089">
    <property type="protein sequence ID" value="KAK1851791.1"/>
    <property type="molecule type" value="Genomic_DNA"/>
</dbReference>
<keyword evidence="3" id="KW-0238">DNA-binding</keyword>
<dbReference type="Proteomes" id="UP001243330">
    <property type="component" value="Unassembled WGS sequence"/>
</dbReference>
<feature type="domain" description="Xylanolytic transcriptional activator regulatory" evidence="7">
    <location>
        <begin position="217"/>
        <end position="285"/>
    </location>
</feature>
<dbReference type="InterPro" id="IPR050987">
    <property type="entry name" value="AtrR-like"/>
</dbReference>
<evidence type="ECO:0000256" key="4">
    <source>
        <dbReference type="ARBA" id="ARBA00023163"/>
    </source>
</evidence>
<sequence length="466" mass="53116">MVDSDNDPQCSRHQQEVRFCVIIASQKRNETCHFSTLQRKLRSKIAPSSGLAYFSDQKVDQLVQRIGDSRIRDLVNGIDAALQSSILTRTDEVLSRLGSERRCPPVRIPADESRLYIRLYPFLNRDDFEEKAFSPELEKVLEDDLQYSSLYHAVLALGCQHFGQGSFDPGKGRAWELFRICLSHTADILNFGDSLLGLQALTAMSVFSMSACYLQVEHSILAEATRMALALRYHKSALEGGQAVCRRTFWVLYHLEKQYSFQARRSSGIADYDVGCPVPNVPESTFGEYNWFLSSIRFGRVLSVAYEQLFSVTASTRDTQILLSAISRVRGMLEDWRQSVPVDFRPKEQLNKQRLTDPRTRQIALSTQLYYFHLVIALERMSLQLDEDGGQRQQESRKDLLQAARTIIELTRYIDVEPYTPVFTLAIMPLSALFILFDFIIYNPLHPDVRSNLTLLDIAVGNDGDS</sequence>
<dbReference type="CDD" id="cd12148">
    <property type="entry name" value="fungal_TF_MHR"/>
    <property type="match status" value="1"/>
</dbReference>
<evidence type="ECO:0000256" key="6">
    <source>
        <dbReference type="SAM" id="Phobius"/>
    </source>
</evidence>
<dbReference type="GO" id="GO:0003700">
    <property type="term" value="F:DNA-binding transcription factor activity"/>
    <property type="evidence" value="ECO:0007669"/>
    <property type="project" value="InterPro"/>
</dbReference>
<keyword evidence="5" id="KW-0539">Nucleus</keyword>
<dbReference type="Pfam" id="PF04082">
    <property type="entry name" value="Fungal_trans"/>
    <property type="match status" value="1"/>
</dbReference>
<dbReference type="SMART" id="SM00906">
    <property type="entry name" value="Fungal_trans"/>
    <property type="match status" value="1"/>
</dbReference>
<evidence type="ECO:0000313" key="8">
    <source>
        <dbReference type="EMBL" id="KAK1851791.1"/>
    </source>
</evidence>
<keyword evidence="2" id="KW-0805">Transcription regulation</keyword>
<evidence type="ECO:0000256" key="5">
    <source>
        <dbReference type="ARBA" id="ARBA00023242"/>
    </source>
</evidence>
<proteinExistence type="predicted"/>
<comment type="subcellular location">
    <subcellularLocation>
        <location evidence="1">Nucleus</location>
    </subcellularLocation>
</comment>
<keyword evidence="6" id="KW-1133">Transmembrane helix</keyword>
<reference evidence="8" key="1">
    <citation type="submission" date="2023-01" db="EMBL/GenBank/DDBJ databases">
        <title>Colletotrichum chrysophilum M932 genome sequence.</title>
        <authorList>
            <person name="Baroncelli R."/>
        </authorList>
    </citation>
    <scope>NUCLEOTIDE SEQUENCE</scope>
    <source>
        <strain evidence="8">M932</strain>
    </source>
</reference>
<comment type="caution">
    <text evidence="8">The sequence shown here is derived from an EMBL/GenBank/DDBJ whole genome shotgun (WGS) entry which is preliminary data.</text>
</comment>
<evidence type="ECO:0000256" key="1">
    <source>
        <dbReference type="ARBA" id="ARBA00004123"/>
    </source>
</evidence>
<keyword evidence="9" id="KW-1185">Reference proteome</keyword>
<dbReference type="GO" id="GO:0005634">
    <property type="term" value="C:nucleus"/>
    <property type="evidence" value="ECO:0007669"/>
    <property type="project" value="UniProtKB-SubCell"/>
</dbReference>
<dbReference type="AlphaFoldDB" id="A0AAD9EPA0"/>
<dbReference type="PANTHER" id="PTHR46910">
    <property type="entry name" value="TRANSCRIPTION FACTOR PDR1"/>
    <property type="match status" value="1"/>
</dbReference>
<evidence type="ECO:0000313" key="9">
    <source>
        <dbReference type="Proteomes" id="UP001243330"/>
    </source>
</evidence>
<evidence type="ECO:0000256" key="2">
    <source>
        <dbReference type="ARBA" id="ARBA00023015"/>
    </source>
</evidence>
<dbReference type="PANTHER" id="PTHR46910:SF37">
    <property type="entry name" value="ZN(II)2CYS6 TRANSCRIPTION FACTOR (EUROFUNG)"/>
    <property type="match status" value="1"/>
</dbReference>
<keyword evidence="4" id="KW-0804">Transcription</keyword>
<gene>
    <name evidence="8" type="ORF">CCHR01_05582</name>
</gene>
<keyword evidence="6" id="KW-0812">Transmembrane</keyword>
<organism evidence="8 9">
    <name type="scientific">Colletotrichum chrysophilum</name>
    <dbReference type="NCBI Taxonomy" id="1836956"/>
    <lineage>
        <taxon>Eukaryota</taxon>
        <taxon>Fungi</taxon>
        <taxon>Dikarya</taxon>
        <taxon>Ascomycota</taxon>
        <taxon>Pezizomycotina</taxon>
        <taxon>Sordariomycetes</taxon>
        <taxon>Hypocreomycetidae</taxon>
        <taxon>Glomerellales</taxon>
        <taxon>Glomerellaceae</taxon>
        <taxon>Colletotrichum</taxon>
        <taxon>Colletotrichum gloeosporioides species complex</taxon>
    </lineage>
</organism>
<dbReference type="GO" id="GO:0006351">
    <property type="term" value="P:DNA-templated transcription"/>
    <property type="evidence" value="ECO:0007669"/>
    <property type="project" value="InterPro"/>
</dbReference>
<feature type="transmembrane region" description="Helical" evidence="6">
    <location>
        <begin position="422"/>
        <end position="442"/>
    </location>
</feature>
<protein>
    <submittedName>
        <fullName evidence="8">Fungal specific transcription factor</fullName>
    </submittedName>
</protein>
<evidence type="ECO:0000259" key="7">
    <source>
        <dbReference type="SMART" id="SM00906"/>
    </source>
</evidence>
<dbReference type="GO" id="GO:0003677">
    <property type="term" value="F:DNA binding"/>
    <property type="evidence" value="ECO:0007669"/>
    <property type="project" value="UniProtKB-KW"/>
</dbReference>
<dbReference type="InterPro" id="IPR007219">
    <property type="entry name" value="XnlR_reg_dom"/>
</dbReference>